<dbReference type="InterPro" id="IPR050555">
    <property type="entry name" value="Bact_Solute-Bind_Prot2"/>
</dbReference>
<evidence type="ECO:0000313" key="4">
    <source>
        <dbReference type="EMBL" id="MBB6715034.1"/>
    </source>
</evidence>
<dbReference type="CDD" id="cd19992">
    <property type="entry name" value="PBP1_ABC_xylose_binding-like"/>
    <property type="match status" value="1"/>
</dbReference>
<keyword evidence="2" id="KW-0732">Signal</keyword>
<dbReference type="SUPFAM" id="SSF53822">
    <property type="entry name" value="Periplasmic binding protein-like I"/>
    <property type="match status" value="1"/>
</dbReference>
<comment type="caution">
    <text evidence="4">The sequence shown here is derived from an EMBL/GenBank/DDBJ whole genome shotgun (WGS) entry which is preliminary data.</text>
</comment>
<dbReference type="GO" id="GO:0030288">
    <property type="term" value="C:outer membrane-bounded periplasmic space"/>
    <property type="evidence" value="ECO:0007669"/>
    <property type="project" value="TreeGrafter"/>
</dbReference>
<dbReference type="PANTHER" id="PTHR30036">
    <property type="entry name" value="D-XYLOSE-BINDING PERIPLASMIC PROTEIN"/>
    <property type="match status" value="1"/>
</dbReference>
<reference evidence="4 5" key="1">
    <citation type="submission" date="2020-08" db="EMBL/GenBank/DDBJ databases">
        <title>Clostridia isolated from Swiss meat.</title>
        <authorList>
            <person name="Wambui J."/>
            <person name="Stevens M.J.A."/>
            <person name="Stephan R."/>
        </authorList>
    </citation>
    <scope>NUCLEOTIDE SEQUENCE [LARGE SCALE GENOMIC DNA]</scope>
    <source>
        <strain evidence="4 5">CM001</strain>
    </source>
</reference>
<gene>
    <name evidence="4" type="ORF">H7E68_09870</name>
</gene>
<sequence>MYLSIPDAFLVPICYDKEDIFYIKETVILQQRNGNIDFANRKDIVIGISLPTQREERWVRDRDVMEGYAQGKGIPINIKVSDTDLAQQASQVDELILDGIDILILAPTDSDAAADMVEKAHKAGIKVISYDRLIKNSDIDLFITFDSLRVGELQGRFLIENAPKGNYIILSGDADDNNAKLLKEGAMKYINPLVNKGDIKIVTDQAVDNWDPKNAFIIVRDSLIANNNKIDAILAPNDAIAGAAIEALSEKGLAGKVPITGQDAELAAAQRIVEGTQPITVFKDTRQLGKAAIDAAIKIANGEAIDINDTVYNGKINVPAILMSPVLVNKYNLDKILIDSGYLNKKDVYKKPEQLL</sequence>
<evidence type="ECO:0000256" key="2">
    <source>
        <dbReference type="ARBA" id="ARBA00022729"/>
    </source>
</evidence>
<evidence type="ECO:0000259" key="3">
    <source>
        <dbReference type="Pfam" id="PF13407"/>
    </source>
</evidence>
<dbReference type="AlphaFoldDB" id="A0A7X0VR58"/>
<proteinExistence type="predicted"/>
<name>A0A7X0VR58_9CLOT</name>
<dbReference type="Proteomes" id="UP000585258">
    <property type="component" value="Unassembled WGS sequence"/>
</dbReference>
<evidence type="ECO:0000256" key="1">
    <source>
        <dbReference type="ARBA" id="ARBA00004196"/>
    </source>
</evidence>
<feature type="domain" description="Periplasmic binding protein" evidence="3">
    <location>
        <begin position="46"/>
        <end position="303"/>
    </location>
</feature>
<dbReference type="EMBL" id="JACKWY010000005">
    <property type="protein sequence ID" value="MBB6715034.1"/>
    <property type="molecule type" value="Genomic_DNA"/>
</dbReference>
<protein>
    <submittedName>
        <fullName evidence="4">Substrate-binding domain-containing protein</fullName>
    </submittedName>
</protein>
<dbReference type="GO" id="GO:0030246">
    <property type="term" value="F:carbohydrate binding"/>
    <property type="evidence" value="ECO:0007669"/>
    <property type="project" value="TreeGrafter"/>
</dbReference>
<dbReference type="InterPro" id="IPR028082">
    <property type="entry name" value="Peripla_BP_I"/>
</dbReference>
<dbReference type="PANTHER" id="PTHR30036:SF1">
    <property type="entry name" value="D-XYLOSE-BINDING PERIPLASMIC PROTEIN"/>
    <property type="match status" value="1"/>
</dbReference>
<dbReference type="RefSeq" id="WP_185164476.1">
    <property type="nucleotide sequence ID" value="NZ_JACKWY010000005.1"/>
</dbReference>
<evidence type="ECO:0000313" key="5">
    <source>
        <dbReference type="Proteomes" id="UP000585258"/>
    </source>
</evidence>
<dbReference type="Pfam" id="PF13407">
    <property type="entry name" value="Peripla_BP_4"/>
    <property type="match status" value="1"/>
</dbReference>
<dbReference type="Gene3D" id="3.40.50.2300">
    <property type="match status" value="2"/>
</dbReference>
<accession>A0A7X0VR58</accession>
<dbReference type="InterPro" id="IPR025997">
    <property type="entry name" value="SBP_2_dom"/>
</dbReference>
<organism evidence="4 5">
    <name type="scientific">Clostridium gasigenes</name>
    <dbReference type="NCBI Taxonomy" id="94869"/>
    <lineage>
        <taxon>Bacteria</taxon>
        <taxon>Bacillati</taxon>
        <taxon>Bacillota</taxon>
        <taxon>Clostridia</taxon>
        <taxon>Eubacteriales</taxon>
        <taxon>Clostridiaceae</taxon>
        <taxon>Clostridium</taxon>
    </lineage>
</organism>
<comment type="subcellular location">
    <subcellularLocation>
        <location evidence="1">Cell envelope</location>
    </subcellularLocation>
</comment>